<dbReference type="Proteomes" id="UP000215335">
    <property type="component" value="Unassembled WGS sequence"/>
</dbReference>
<proteinExistence type="predicted"/>
<evidence type="ECO:0000313" key="7">
    <source>
        <dbReference type="EMBL" id="OXU20127.1"/>
    </source>
</evidence>
<feature type="domain" description="RING-type" evidence="6">
    <location>
        <begin position="85"/>
        <end position="135"/>
    </location>
</feature>
<feature type="transmembrane region" description="Helical" evidence="5">
    <location>
        <begin position="36"/>
        <end position="53"/>
    </location>
</feature>
<dbReference type="InterPro" id="IPR017907">
    <property type="entry name" value="Znf_RING_CS"/>
</dbReference>
<gene>
    <name evidence="7" type="ORF">TSAR_002309</name>
</gene>
<dbReference type="AlphaFoldDB" id="A0A232EP80"/>
<dbReference type="Pfam" id="PF00097">
    <property type="entry name" value="zf-C3HC4"/>
    <property type="match status" value="1"/>
</dbReference>
<dbReference type="InterPro" id="IPR001841">
    <property type="entry name" value="Znf_RING"/>
</dbReference>
<dbReference type="STRING" id="543379.A0A232EP80"/>
<keyword evidence="8" id="KW-1185">Reference proteome</keyword>
<keyword evidence="2 4" id="KW-0863">Zinc-finger</keyword>
<protein>
    <recommendedName>
        <fullName evidence="6">RING-type domain-containing protein</fullName>
    </recommendedName>
</protein>
<organism evidence="7 8">
    <name type="scientific">Trichomalopsis sarcophagae</name>
    <dbReference type="NCBI Taxonomy" id="543379"/>
    <lineage>
        <taxon>Eukaryota</taxon>
        <taxon>Metazoa</taxon>
        <taxon>Ecdysozoa</taxon>
        <taxon>Arthropoda</taxon>
        <taxon>Hexapoda</taxon>
        <taxon>Insecta</taxon>
        <taxon>Pterygota</taxon>
        <taxon>Neoptera</taxon>
        <taxon>Endopterygota</taxon>
        <taxon>Hymenoptera</taxon>
        <taxon>Apocrita</taxon>
        <taxon>Proctotrupomorpha</taxon>
        <taxon>Chalcidoidea</taxon>
        <taxon>Pteromalidae</taxon>
        <taxon>Pteromalinae</taxon>
        <taxon>Trichomalopsis</taxon>
    </lineage>
</organism>
<comment type="caution">
    <text evidence="7">The sequence shown here is derived from an EMBL/GenBank/DDBJ whole genome shotgun (WGS) entry which is preliminary data.</text>
</comment>
<evidence type="ECO:0000313" key="8">
    <source>
        <dbReference type="Proteomes" id="UP000215335"/>
    </source>
</evidence>
<evidence type="ECO:0000259" key="6">
    <source>
        <dbReference type="PROSITE" id="PS50089"/>
    </source>
</evidence>
<keyword evidence="5" id="KW-0812">Transmembrane</keyword>
<accession>A0A232EP80</accession>
<dbReference type="EMBL" id="NNAY01003009">
    <property type="protein sequence ID" value="OXU20127.1"/>
    <property type="molecule type" value="Genomic_DNA"/>
</dbReference>
<feature type="transmembrane region" description="Helical" evidence="5">
    <location>
        <begin position="228"/>
        <end position="249"/>
    </location>
</feature>
<dbReference type="OrthoDB" id="7673528at2759"/>
<sequence>MNPAVSVLIGDFVQGFALTDNKDVPSVATTTDWKTVTTKCAIVATVCAAVIVVQRRFFPNQRSVRLSARLNSERSSYRESGDELCPICLESPRNGVRPGCGHKLCATCLRRYFESLQRNNRSNCVSGPPPCPLCRTPLVSVTLTYDQINLPRFDCTVDLETVQWIEEYNRRNASDDLVSVEKTNAAAASLTGRILGCNSMIFVKLLLASIVLGIYARSYNGKPFGIDLVVYSSFLVTALGMTLLVCLWLKCHDQADLEPDD</sequence>
<evidence type="ECO:0000256" key="5">
    <source>
        <dbReference type="SAM" id="Phobius"/>
    </source>
</evidence>
<evidence type="ECO:0000256" key="1">
    <source>
        <dbReference type="ARBA" id="ARBA00022723"/>
    </source>
</evidence>
<dbReference type="SMART" id="SM00184">
    <property type="entry name" value="RING"/>
    <property type="match status" value="1"/>
</dbReference>
<keyword evidence="1" id="KW-0479">Metal-binding</keyword>
<evidence type="ECO:0000256" key="2">
    <source>
        <dbReference type="ARBA" id="ARBA00022771"/>
    </source>
</evidence>
<dbReference type="GO" id="GO:0005634">
    <property type="term" value="C:nucleus"/>
    <property type="evidence" value="ECO:0007669"/>
    <property type="project" value="UniProtKB-ARBA"/>
</dbReference>
<dbReference type="InterPro" id="IPR013083">
    <property type="entry name" value="Znf_RING/FYVE/PHD"/>
</dbReference>
<dbReference type="InterPro" id="IPR018957">
    <property type="entry name" value="Znf_C3HC4_RING-type"/>
</dbReference>
<dbReference type="Gene3D" id="3.30.40.10">
    <property type="entry name" value="Zinc/RING finger domain, C3HC4 (zinc finger)"/>
    <property type="match status" value="1"/>
</dbReference>
<dbReference type="PROSITE" id="PS50089">
    <property type="entry name" value="ZF_RING_2"/>
    <property type="match status" value="1"/>
</dbReference>
<evidence type="ECO:0000256" key="4">
    <source>
        <dbReference type="PROSITE-ProRule" id="PRU00175"/>
    </source>
</evidence>
<feature type="transmembrane region" description="Helical" evidence="5">
    <location>
        <begin position="194"/>
        <end position="216"/>
    </location>
</feature>
<reference evidence="7 8" key="1">
    <citation type="journal article" date="2017" name="Curr. Biol.">
        <title>The Evolution of Venom by Co-option of Single-Copy Genes.</title>
        <authorList>
            <person name="Martinson E.O."/>
            <person name="Mrinalini"/>
            <person name="Kelkar Y.D."/>
            <person name="Chang C.H."/>
            <person name="Werren J.H."/>
        </authorList>
    </citation>
    <scope>NUCLEOTIDE SEQUENCE [LARGE SCALE GENOMIC DNA]</scope>
    <source>
        <strain evidence="7 8">Alberta</strain>
        <tissue evidence="7">Whole body</tissue>
    </source>
</reference>
<keyword evidence="5" id="KW-0472">Membrane</keyword>
<dbReference type="PROSITE" id="PS00518">
    <property type="entry name" value="ZF_RING_1"/>
    <property type="match status" value="1"/>
</dbReference>
<name>A0A232EP80_9HYME</name>
<dbReference type="SUPFAM" id="SSF57850">
    <property type="entry name" value="RING/U-box"/>
    <property type="match status" value="1"/>
</dbReference>
<dbReference type="GO" id="GO:0008270">
    <property type="term" value="F:zinc ion binding"/>
    <property type="evidence" value="ECO:0007669"/>
    <property type="project" value="UniProtKB-KW"/>
</dbReference>
<keyword evidence="5" id="KW-1133">Transmembrane helix</keyword>
<keyword evidence="3" id="KW-0862">Zinc</keyword>
<evidence type="ECO:0000256" key="3">
    <source>
        <dbReference type="ARBA" id="ARBA00022833"/>
    </source>
</evidence>